<reference evidence="1 2" key="1">
    <citation type="submission" date="2014-03" db="EMBL/GenBank/DDBJ databases">
        <title>Genome sequence of Clostridium litorale W6, DSM 5388.</title>
        <authorList>
            <person name="Poehlein A."/>
            <person name="Jagirdar A."/>
            <person name="Khonsari B."/>
            <person name="Chibani C.M."/>
            <person name="Gutierrez Gutierrez D.A."/>
            <person name="Davydova E."/>
            <person name="Alghaithi H.S."/>
            <person name="Nair K.P."/>
            <person name="Dhamotharan K."/>
            <person name="Chandran L."/>
            <person name="G W."/>
            <person name="Daniel R."/>
        </authorList>
    </citation>
    <scope>NUCLEOTIDE SEQUENCE [LARGE SCALE GENOMIC DNA]</scope>
    <source>
        <strain evidence="1 2">W6</strain>
    </source>
</reference>
<protein>
    <submittedName>
        <fullName evidence="1">Uncharacterized protein</fullName>
    </submittedName>
</protein>
<dbReference type="RefSeq" id="WP_038260766.1">
    <property type="nucleotide sequence ID" value="NZ_FSRH01000001.1"/>
</dbReference>
<proteinExistence type="predicted"/>
<accession>A0A069RJT9</accession>
<dbReference type="EMBL" id="JJMM01000002">
    <property type="protein sequence ID" value="KDR96410.1"/>
    <property type="molecule type" value="Genomic_DNA"/>
</dbReference>
<evidence type="ECO:0000313" key="2">
    <source>
        <dbReference type="Proteomes" id="UP000027946"/>
    </source>
</evidence>
<organism evidence="1 2">
    <name type="scientific">Peptoclostridium litorale DSM 5388</name>
    <dbReference type="NCBI Taxonomy" id="1121324"/>
    <lineage>
        <taxon>Bacteria</taxon>
        <taxon>Bacillati</taxon>
        <taxon>Bacillota</taxon>
        <taxon>Clostridia</taxon>
        <taxon>Peptostreptococcales</taxon>
        <taxon>Peptoclostridiaceae</taxon>
        <taxon>Peptoclostridium</taxon>
    </lineage>
</organism>
<comment type="caution">
    <text evidence="1">The sequence shown here is derived from an EMBL/GenBank/DDBJ whole genome shotgun (WGS) entry which is preliminary data.</text>
</comment>
<dbReference type="AlphaFoldDB" id="A0A069RJT9"/>
<dbReference type="Proteomes" id="UP000027946">
    <property type="component" value="Unassembled WGS sequence"/>
</dbReference>
<keyword evidence="2" id="KW-1185">Reference proteome</keyword>
<gene>
    <name evidence="1" type="ORF">CLIT_2c00160</name>
</gene>
<sequence>MKMKIFAGILAVLMITGYFLHVNSGLENNSVRISEAVQDMLGGEKVEDIFTAEQLKKLEDFREKFLEEDFSQYRVESFQPDDENIVYLMLIVKPRFEGESGIILYMTFELDDVESLRVRNIVISNWVNIEFSAKQF</sequence>
<evidence type="ECO:0000313" key="1">
    <source>
        <dbReference type="EMBL" id="KDR96410.1"/>
    </source>
</evidence>
<name>A0A069RJT9_PEPLI</name>